<comment type="caution">
    <text evidence="1">The sequence shown here is derived from an EMBL/GenBank/DDBJ whole genome shotgun (WGS) entry which is preliminary data.</text>
</comment>
<sequence>MYLNSSFPVLLDFENKCSSITFLCSVYVLSIITQTPCVMVQAPYIVRLPKINFILRSSCPKPSFSLQLY</sequence>
<evidence type="ECO:0000313" key="1">
    <source>
        <dbReference type="EMBL" id="KAK1415758.1"/>
    </source>
</evidence>
<dbReference type="AlphaFoldDB" id="A0AAD8NPE9"/>
<name>A0AAD8NPE9_TARER</name>
<protein>
    <submittedName>
        <fullName evidence="1">Uncharacterized protein</fullName>
    </submittedName>
</protein>
<gene>
    <name evidence="1" type="ORF">QVD17_31544</name>
</gene>
<proteinExistence type="predicted"/>
<dbReference type="EMBL" id="JAUHHV010000008">
    <property type="protein sequence ID" value="KAK1415758.1"/>
    <property type="molecule type" value="Genomic_DNA"/>
</dbReference>
<evidence type="ECO:0000313" key="2">
    <source>
        <dbReference type="Proteomes" id="UP001229421"/>
    </source>
</evidence>
<keyword evidence="2" id="KW-1185">Reference proteome</keyword>
<dbReference type="Proteomes" id="UP001229421">
    <property type="component" value="Unassembled WGS sequence"/>
</dbReference>
<accession>A0AAD8NPE9</accession>
<organism evidence="1 2">
    <name type="scientific">Tagetes erecta</name>
    <name type="common">African marigold</name>
    <dbReference type="NCBI Taxonomy" id="13708"/>
    <lineage>
        <taxon>Eukaryota</taxon>
        <taxon>Viridiplantae</taxon>
        <taxon>Streptophyta</taxon>
        <taxon>Embryophyta</taxon>
        <taxon>Tracheophyta</taxon>
        <taxon>Spermatophyta</taxon>
        <taxon>Magnoliopsida</taxon>
        <taxon>eudicotyledons</taxon>
        <taxon>Gunneridae</taxon>
        <taxon>Pentapetalae</taxon>
        <taxon>asterids</taxon>
        <taxon>campanulids</taxon>
        <taxon>Asterales</taxon>
        <taxon>Asteraceae</taxon>
        <taxon>Asteroideae</taxon>
        <taxon>Heliantheae alliance</taxon>
        <taxon>Tageteae</taxon>
        <taxon>Tagetes</taxon>
    </lineage>
</organism>
<reference evidence="1" key="1">
    <citation type="journal article" date="2023" name="bioRxiv">
        <title>Improved chromosome-level genome assembly for marigold (Tagetes erecta).</title>
        <authorList>
            <person name="Jiang F."/>
            <person name="Yuan L."/>
            <person name="Wang S."/>
            <person name="Wang H."/>
            <person name="Xu D."/>
            <person name="Wang A."/>
            <person name="Fan W."/>
        </authorList>
    </citation>
    <scope>NUCLEOTIDE SEQUENCE</scope>
    <source>
        <strain evidence="1">WSJ</strain>
        <tissue evidence="1">Leaf</tissue>
    </source>
</reference>